<sequence length="67" mass="7419">MFEDTIIAVSTPLGFGGLGVVRLSGKQSLSIAKIIFNPKNKKNTFPPRKTILGNLYDIKHNEIFEEA</sequence>
<protein>
    <recommendedName>
        <fullName evidence="1">GTP-binding protein TrmE N-terminal domain-containing protein</fullName>
    </recommendedName>
</protein>
<evidence type="ECO:0000313" key="2">
    <source>
        <dbReference type="EMBL" id="GAG27006.1"/>
    </source>
</evidence>
<dbReference type="Pfam" id="PF10396">
    <property type="entry name" value="TrmE_N"/>
    <property type="match status" value="1"/>
</dbReference>
<dbReference type="EMBL" id="BARS01034903">
    <property type="protein sequence ID" value="GAG27006.1"/>
    <property type="molecule type" value="Genomic_DNA"/>
</dbReference>
<dbReference type="AlphaFoldDB" id="X0XQ80"/>
<proteinExistence type="predicted"/>
<accession>X0XQ80</accession>
<organism evidence="2">
    <name type="scientific">marine sediment metagenome</name>
    <dbReference type="NCBI Taxonomy" id="412755"/>
    <lineage>
        <taxon>unclassified sequences</taxon>
        <taxon>metagenomes</taxon>
        <taxon>ecological metagenomes</taxon>
    </lineage>
</organism>
<dbReference type="InterPro" id="IPR018948">
    <property type="entry name" value="GTP-bd_TrmE_N"/>
</dbReference>
<dbReference type="Gene3D" id="3.30.1360.120">
    <property type="entry name" value="Probable tRNA modification gtpase trme, domain 1"/>
    <property type="match status" value="1"/>
</dbReference>
<gene>
    <name evidence="2" type="ORF">S01H1_53862</name>
</gene>
<evidence type="ECO:0000259" key="1">
    <source>
        <dbReference type="Pfam" id="PF10396"/>
    </source>
</evidence>
<feature type="domain" description="GTP-binding protein TrmE N-terminal" evidence="1">
    <location>
        <begin position="5"/>
        <end position="66"/>
    </location>
</feature>
<feature type="non-terminal residue" evidence="2">
    <location>
        <position position="67"/>
    </location>
</feature>
<dbReference type="InterPro" id="IPR027266">
    <property type="entry name" value="TrmE/GcvT-like"/>
</dbReference>
<name>X0XQ80_9ZZZZ</name>
<dbReference type="SUPFAM" id="SSF103025">
    <property type="entry name" value="Folate-binding domain"/>
    <property type="match status" value="1"/>
</dbReference>
<reference evidence="2" key="1">
    <citation type="journal article" date="2014" name="Front. Microbiol.">
        <title>High frequency of phylogenetically diverse reductive dehalogenase-homologous genes in deep subseafloor sedimentary metagenomes.</title>
        <authorList>
            <person name="Kawai M."/>
            <person name="Futagami T."/>
            <person name="Toyoda A."/>
            <person name="Takaki Y."/>
            <person name="Nishi S."/>
            <person name="Hori S."/>
            <person name="Arai W."/>
            <person name="Tsubouchi T."/>
            <person name="Morono Y."/>
            <person name="Uchiyama I."/>
            <person name="Ito T."/>
            <person name="Fujiyama A."/>
            <person name="Inagaki F."/>
            <person name="Takami H."/>
        </authorList>
    </citation>
    <scope>NUCLEOTIDE SEQUENCE</scope>
    <source>
        <strain evidence="2">Expedition CK06-06</strain>
    </source>
</reference>
<comment type="caution">
    <text evidence="2">The sequence shown here is derived from an EMBL/GenBank/DDBJ whole genome shotgun (WGS) entry which is preliminary data.</text>
</comment>